<feature type="binding site" description="axial binding residue" evidence="7">
    <location>
        <position position="440"/>
    </location>
    <ligand>
        <name>heme</name>
        <dbReference type="ChEBI" id="CHEBI:30413"/>
    </ligand>
    <ligandPart>
        <name>Fe</name>
        <dbReference type="ChEBI" id="CHEBI:18248"/>
    </ligandPart>
</feature>
<dbReference type="AlphaFoldDB" id="A0A7R9AAJ7"/>
<organism evidence="8">
    <name type="scientific">Darwinula stevensoni</name>
    <dbReference type="NCBI Taxonomy" id="69355"/>
    <lineage>
        <taxon>Eukaryota</taxon>
        <taxon>Metazoa</taxon>
        <taxon>Ecdysozoa</taxon>
        <taxon>Arthropoda</taxon>
        <taxon>Crustacea</taxon>
        <taxon>Oligostraca</taxon>
        <taxon>Ostracoda</taxon>
        <taxon>Podocopa</taxon>
        <taxon>Podocopida</taxon>
        <taxon>Darwinulocopina</taxon>
        <taxon>Darwinuloidea</taxon>
        <taxon>Darwinulidae</taxon>
        <taxon>Darwinula</taxon>
    </lineage>
</organism>
<proteinExistence type="inferred from homology"/>
<dbReference type="PANTHER" id="PTHR24300">
    <property type="entry name" value="CYTOCHROME P450 508A4-RELATED"/>
    <property type="match status" value="1"/>
</dbReference>
<keyword evidence="4" id="KW-0560">Oxidoreductase</keyword>
<comment type="cofactor">
    <cofactor evidence="1 7">
        <name>heme</name>
        <dbReference type="ChEBI" id="CHEBI:30413"/>
    </cofactor>
</comment>
<keyword evidence="9" id="KW-1185">Reference proteome</keyword>
<dbReference type="PRINTS" id="PR00463">
    <property type="entry name" value="EP450I"/>
</dbReference>
<dbReference type="PANTHER" id="PTHR24300:SF403">
    <property type="entry name" value="CYTOCHROME P450 306A1"/>
    <property type="match status" value="1"/>
</dbReference>
<dbReference type="SUPFAM" id="SSF48264">
    <property type="entry name" value="Cytochrome P450"/>
    <property type="match status" value="1"/>
</dbReference>
<dbReference type="OrthoDB" id="6365766at2759"/>
<keyword evidence="7" id="KW-0349">Heme</keyword>
<dbReference type="FunFam" id="1.10.630.10:FF:000036">
    <property type="entry name" value="CYtochrome P450 family"/>
    <property type="match status" value="1"/>
</dbReference>
<dbReference type="GO" id="GO:0008395">
    <property type="term" value="F:steroid hydroxylase activity"/>
    <property type="evidence" value="ECO:0007669"/>
    <property type="project" value="TreeGrafter"/>
</dbReference>
<reference evidence="8" key="1">
    <citation type="submission" date="2020-11" db="EMBL/GenBank/DDBJ databases">
        <authorList>
            <person name="Tran Van P."/>
        </authorList>
    </citation>
    <scope>NUCLEOTIDE SEQUENCE</scope>
</reference>
<dbReference type="EMBL" id="LR902478">
    <property type="protein sequence ID" value="CAD7250608.1"/>
    <property type="molecule type" value="Genomic_DNA"/>
</dbReference>
<evidence type="ECO:0000256" key="1">
    <source>
        <dbReference type="ARBA" id="ARBA00001971"/>
    </source>
</evidence>
<dbReference type="InterPro" id="IPR036396">
    <property type="entry name" value="Cyt_P450_sf"/>
</dbReference>
<evidence type="ECO:0000256" key="4">
    <source>
        <dbReference type="ARBA" id="ARBA00023002"/>
    </source>
</evidence>
<dbReference type="GO" id="GO:0005737">
    <property type="term" value="C:cytoplasm"/>
    <property type="evidence" value="ECO:0007669"/>
    <property type="project" value="TreeGrafter"/>
</dbReference>
<dbReference type="GO" id="GO:0006082">
    <property type="term" value="P:organic acid metabolic process"/>
    <property type="evidence" value="ECO:0007669"/>
    <property type="project" value="TreeGrafter"/>
</dbReference>
<evidence type="ECO:0000256" key="5">
    <source>
        <dbReference type="ARBA" id="ARBA00023004"/>
    </source>
</evidence>
<evidence type="ECO:0000256" key="2">
    <source>
        <dbReference type="ARBA" id="ARBA00010617"/>
    </source>
</evidence>
<dbReference type="GO" id="GO:0016712">
    <property type="term" value="F:oxidoreductase activity, acting on paired donors, with incorporation or reduction of molecular oxygen, reduced flavin or flavoprotein as one donor, and incorporation of one atom of oxygen"/>
    <property type="evidence" value="ECO:0007669"/>
    <property type="project" value="TreeGrafter"/>
</dbReference>
<keyword evidence="3 7" id="KW-0479">Metal-binding</keyword>
<dbReference type="GO" id="GO:0005506">
    <property type="term" value="F:iron ion binding"/>
    <property type="evidence" value="ECO:0007669"/>
    <property type="project" value="InterPro"/>
</dbReference>
<evidence type="ECO:0000313" key="9">
    <source>
        <dbReference type="Proteomes" id="UP000677054"/>
    </source>
</evidence>
<comment type="similarity">
    <text evidence="2">Belongs to the cytochrome P450 family.</text>
</comment>
<dbReference type="PRINTS" id="PR00385">
    <property type="entry name" value="P450"/>
</dbReference>
<dbReference type="Proteomes" id="UP000677054">
    <property type="component" value="Unassembled WGS sequence"/>
</dbReference>
<dbReference type="InterPro" id="IPR002401">
    <property type="entry name" value="Cyt_P450_E_grp-I"/>
</dbReference>
<dbReference type="Gene3D" id="1.10.630.10">
    <property type="entry name" value="Cytochrome P450"/>
    <property type="match status" value="1"/>
</dbReference>
<keyword evidence="6" id="KW-0503">Monooxygenase</keyword>
<keyword evidence="5 7" id="KW-0408">Iron</keyword>
<dbReference type="GO" id="GO:0006805">
    <property type="term" value="P:xenobiotic metabolic process"/>
    <property type="evidence" value="ECO:0007669"/>
    <property type="project" value="TreeGrafter"/>
</dbReference>
<evidence type="ECO:0008006" key="10">
    <source>
        <dbReference type="Google" id="ProtNLM"/>
    </source>
</evidence>
<accession>A0A7R9AAJ7</accession>
<gene>
    <name evidence="8" type="ORF">DSTB1V02_LOCUS10379</name>
</gene>
<dbReference type="InterPro" id="IPR050182">
    <property type="entry name" value="Cytochrome_P450_fam2"/>
</dbReference>
<sequence>MSVTLIFASIIIVYLLHDFVKKLLVWSKLPPGPWGVPFLGSIPFLLGGPLHKILDSMRKKYGDIYTLGLFHKQVVMLSNWELVRDFFGRTEFSGRPDAVAFRQFSFGKNGIISSEGSLWQDNRRFTMRVLRDFGFGKTAALDSMIQDAALGLCQYFKENKDKPQDFGPRLNLAVLNIIWKMAADKTFSHDDPKMQDFMNRLMQVMSDSALVGPFQWVPAFIYLWPPALRASRRVDRNMAVISQIFLDEVRQHKRNLPSSGGAKDYIDAYLTEMEQQKSRGEINPNFSELQLRVNISDLFIAGSETTSNTTRWCILFLLCHPEIQEKLQAEIDNVVGRDRLPSLNDRDRMPYTEAFIMEVQRLARLTPLGVTHAVTEDVEFDGYRFPKGTVFMSNIWSCHSDPKYWPDPEKFDPGRFLNSDGTLKTKIPSFLPFALGKRQCLGESLARMELFLFVTIFMHNTERMKHEFTSHINTFL</sequence>
<evidence type="ECO:0000256" key="6">
    <source>
        <dbReference type="ARBA" id="ARBA00023033"/>
    </source>
</evidence>
<dbReference type="InterPro" id="IPR001128">
    <property type="entry name" value="Cyt_P450"/>
</dbReference>
<evidence type="ECO:0000256" key="3">
    <source>
        <dbReference type="ARBA" id="ARBA00022723"/>
    </source>
</evidence>
<name>A0A7R9AAJ7_9CRUS</name>
<evidence type="ECO:0000256" key="7">
    <source>
        <dbReference type="PIRSR" id="PIRSR602401-1"/>
    </source>
</evidence>
<dbReference type="GO" id="GO:0020037">
    <property type="term" value="F:heme binding"/>
    <property type="evidence" value="ECO:0007669"/>
    <property type="project" value="InterPro"/>
</dbReference>
<evidence type="ECO:0000313" key="8">
    <source>
        <dbReference type="EMBL" id="CAD7250608.1"/>
    </source>
</evidence>
<dbReference type="EMBL" id="CAJPEV010002961">
    <property type="protein sequence ID" value="CAG0898536.1"/>
    <property type="molecule type" value="Genomic_DNA"/>
</dbReference>
<dbReference type="Pfam" id="PF00067">
    <property type="entry name" value="p450"/>
    <property type="match status" value="1"/>
</dbReference>
<protein>
    <recommendedName>
        <fullName evidence="10">Cytochrome P450</fullName>
    </recommendedName>
</protein>